<keyword evidence="3" id="KW-1185">Reference proteome</keyword>
<evidence type="ECO:0000313" key="2">
    <source>
        <dbReference type="EMBL" id="TQL63701.1"/>
    </source>
</evidence>
<dbReference type="Proteomes" id="UP000315389">
    <property type="component" value="Unassembled WGS sequence"/>
</dbReference>
<evidence type="ECO:0008006" key="4">
    <source>
        <dbReference type="Google" id="ProtNLM"/>
    </source>
</evidence>
<name>A0A542ZTM5_RARFA</name>
<dbReference type="AlphaFoldDB" id="A0A542ZTM5"/>
<keyword evidence="1" id="KW-0732">Signal</keyword>
<dbReference type="EMBL" id="VFOS01000001">
    <property type="protein sequence ID" value="TQL63701.1"/>
    <property type="molecule type" value="Genomic_DNA"/>
</dbReference>
<gene>
    <name evidence="2" type="ORF">FB461_0169</name>
</gene>
<comment type="caution">
    <text evidence="2">The sequence shown here is derived from an EMBL/GenBank/DDBJ whole genome shotgun (WGS) entry which is preliminary data.</text>
</comment>
<dbReference type="RefSeq" id="WP_142118063.1">
    <property type="nucleotide sequence ID" value="NZ_BAAASV010000002.1"/>
</dbReference>
<evidence type="ECO:0000256" key="1">
    <source>
        <dbReference type="SAM" id="SignalP"/>
    </source>
</evidence>
<dbReference type="OrthoDB" id="3267550at2"/>
<organism evidence="2 3">
    <name type="scientific">Rarobacter faecitabidus</name>
    <dbReference type="NCBI Taxonomy" id="13243"/>
    <lineage>
        <taxon>Bacteria</taxon>
        <taxon>Bacillati</taxon>
        <taxon>Actinomycetota</taxon>
        <taxon>Actinomycetes</taxon>
        <taxon>Micrococcales</taxon>
        <taxon>Rarobacteraceae</taxon>
        <taxon>Rarobacter</taxon>
    </lineage>
</organism>
<dbReference type="PROSITE" id="PS51257">
    <property type="entry name" value="PROKAR_LIPOPROTEIN"/>
    <property type="match status" value="1"/>
</dbReference>
<reference evidence="2 3" key="1">
    <citation type="submission" date="2019-06" db="EMBL/GenBank/DDBJ databases">
        <title>Sequencing the genomes of 1000 actinobacteria strains.</title>
        <authorList>
            <person name="Klenk H.-P."/>
        </authorList>
    </citation>
    <scope>NUCLEOTIDE SEQUENCE [LARGE SCALE GENOMIC DNA]</scope>
    <source>
        <strain evidence="2 3">DSM 4813</strain>
    </source>
</reference>
<accession>A0A542ZTM5</accession>
<sequence>MRPLLKTRPARMVAVVAAAAAVALTTGCAPVTTDTDYAPSDGVRVEVGALTGINLLVVADESGDSGKLYGAFSNGSFTDVEFSLEAPAGKEVADEVIGSRELLNFNAANELVLKSLGGAVPGELLPVVVKAGDESAELSLPIISGAAVDSVDTYGKSPQE</sequence>
<feature type="chain" id="PRO_5039148219" description="Copper(I)-binding protein" evidence="1">
    <location>
        <begin position="29"/>
        <end position="160"/>
    </location>
</feature>
<proteinExistence type="predicted"/>
<protein>
    <recommendedName>
        <fullName evidence="4">Copper(I)-binding protein</fullName>
    </recommendedName>
</protein>
<evidence type="ECO:0000313" key="3">
    <source>
        <dbReference type="Proteomes" id="UP000315389"/>
    </source>
</evidence>
<feature type="signal peptide" evidence="1">
    <location>
        <begin position="1"/>
        <end position="28"/>
    </location>
</feature>